<comment type="caution">
    <text evidence="2">The sequence shown here is derived from an EMBL/GenBank/DDBJ whole genome shotgun (WGS) entry which is preliminary data.</text>
</comment>
<protein>
    <submittedName>
        <fullName evidence="2">Uncharacterized protein</fullName>
    </submittedName>
</protein>
<dbReference type="Proteomes" id="UP000828390">
    <property type="component" value="Unassembled WGS sequence"/>
</dbReference>
<gene>
    <name evidence="2" type="ORF">DPMN_148876</name>
</gene>
<organism evidence="2 3">
    <name type="scientific">Dreissena polymorpha</name>
    <name type="common">Zebra mussel</name>
    <name type="synonym">Mytilus polymorpha</name>
    <dbReference type="NCBI Taxonomy" id="45954"/>
    <lineage>
        <taxon>Eukaryota</taxon>
        <taxon>Metazoa</taxon>
        <taxon>Spiralia</taxon>
        <taxon>Lophotrochozoa</taxon>
        <taxon>Mollusca</taxon>
        <taxon>Bivalvia</taxon>
        <taxon>Autobranchia</taxon>
        <taxon>Heteroconchia</taxon>
        <taxon>Euheterodonta</taxon>
        <taxon>Imparidentia</taxon>
        <taxon>Neoheterodontei</taxon>
        <taxon>Myida</taxon>
        <taxon>Dreissenoidea</taxon>
        <taxon>Dreissenidae</taxon>
        <taxon>Dreissena</taxon>
    </lineage>
</organism>
<feature type="region of interest" description="Disordered" evidence="1">
    <location>
        <begin position="1"/>
        <end position="21"/>
    </location>
</feature>
<feature type="compositionally biased region" description="Basic and acidic residues" evidence="1">
    <location>
        <begin position="11"/>
        <end position="21"/>
    </location>
</feature>
<sequence length="113" mass="12881">MSIFRNLNAKCDGKTDRQTDRRTDRWTVRSLYAPFSSKGGIKTQKKENQTDNGLMDLSTDRLKVELMDRQIEGQTDGLTDKQTKGQTYGRKDSLTTICNLLGHKNILKDLAQN</sequence>
<dbReference type="EMBL" id="JAIWYP010000007">
    <property type="protein sequence ID" value="KAH3795326.1"/>
    <property type="molecule type" value="Genomic_DNA"/>
</dbReference>
<evidence type="ECO:0000313" key="2">
    <source>
        <dbReference type="EMBL" id="KAH3795326.1"/>
    </source>
</evidence>
<reference evidence="2" key="2">
    <citation type="submission" date="2020-11" db="EMBL/GenBank/DDBJ databases">
        <authorList>
            <person name="McCartney M.A."/>
            <person name="Auch B."/>
            <person name="Kono T."/>
            <person name="Mallez S."/>
            <person name="Becker A."/>
            <person name="Gohl D.M."/>
            <person name="Silverstein K.A.T."/>
            <person name="Koren S."/>
            <person name="Bechman K.B."/>
            <person name="Herman A."/>
            <person name="Abrahante J.E."/>
            <person name="Garbe J."/>
        </authorList>
    </citation>
    <scope>NUCLEOTIDE SEQUENCE</scope>
    <source>
        <strain evidence="2">Duluth1</strain>
        <tissue evidence="2">Whole animal</tissue>
    </source>
</reference>
<evidence type="ECO:0000313" key="3">
    <source>
        <dbReference type="Proteomes" id="UP000828390"/>
    </source>
</evidence>
<evidence type="ECO:0000256" key="1">
    <source>
        <dbReference type="SAM" id="MobiDB-lite"/>
    </source>
</evidence>
<accession>A0A9D4FEX3</accession>
<reference evidence="2" key="1">
    <citation type="journal article" date="2019" name="bioRxiv">
        <title>The Genome of the Zebra Mussel, Dreissena polymorpha: A Resource for Invasive Species Research.</title>
        <authorList>
            <person name="McCartney M.A."/>
            <person name="Auch B."/>
            <person name="Kono T."/>
            <person name="Mallez S."/>
            <person name="Zhang Y."/>
            <person name="Obille A."/>
            <person name="Becker A."/>
            <person name="Abrahante J.E."/>
            <person name="Garbe J."/>
            <person name="Badalamenti J.P."/>
            <person name="Herman A."/>
            <person name="Mangelson H."/>
            <person name="Liachko I."/>
            <person name="Sullivan S."/>
            <person name="Sone E.D."/>
            <person name="Koren S."/>
            <person name="Silverstein K.A.T."/>
            <person name="Beckman K.B."/>
            <person name="Gohl D.M."/>
        </authorList>
    </citation>
    <scope>NUCLEOTIDE SEQUENCE</scope>
    <source>
        <strain evidence="2">Duluth1</strain>
        <tissue evidence="2">Whole animal</tissue>
    </source>
</reference>
<keyword evidence="3" id="KW-1185">Reference proteome</keyword>
<dbReference type="AlphaFoldDB" id="A0A9D4FEX3"/>
<name>A0A9D4FEX3_DREPO</name>
<proteinExistence type="predicted"/>